<reference evidence="8 9" key="1">
    <citation type="submission" date="2014-07" db="EMBL/GenBank/DDBJ databases">
        <title>Unique and conserved regions in Vibrio harveyi and related species in comparison with the shrimp pathogen Vibrio harveyi CAIM 1792.</title>
        <authorList>
            <person name="Espinoza-Valles I."/>
            <person name="Vora G."/>
            <person name="Leekitcharoenphon P."/>
            <person name="Ussery D."/>
            <person name="Hoj L."/>
            <person name="Gomez-Gil B."/>
        </authorList>
    </citation>
    <scope>NUCLEOTIDE SEQUENCE [LARGE SCALE GENOMIC DNA]</scope>
    <source>
        <strain evidence="9">CAIM 1854 / LMG 25443</strain>
    </source>
</reference>
<dbReference type="PANTHER" id="PTHR43133:SF8">
    <property type="entry name" value="RNA POLYMERASE SIGMA FACTOR HI_1459-RELATED"/>
    <property type="match status" value="1"/>
</dbReference>
<dbReference type="SUPFAM" id="SSF88946">
    <property type="entry name" value="Sigma2 domain of RNA polymerase sigma factors"/>
    <property type="match status" value="1"/>
</dbReference>
<dbReference type="Proteomes" id="UP000031586">
    <property type="component" value="Unassembled WGS sequence"/>
</dbReference>
<keyword evidence="2" id="KW-0805">Transcription regulation</keyword>
<feature type="domain" description="RNA polymerase sigma factor 70 region 4 type 2" evidence="7">
    <location>
        <begin position="125"/>
        <end position="176"/>
    </location>
</feature>
<dbReference type="PANTHER" id="PTHR43133">
    <property type="entry name" value="RNA POLYMERASE ECF-TYPE SIGMA FACTO"/>
    <property type="match status" value="1"/>
</dbReference>
<dbReference type="InterPro" id="IPR013249">
    <property type="entry name" value="RNA_pol_sigma70_r4_t2"/>
</dbReference>
<evidence type="ECO:0000259" key="7">
    <source>
        <dbReference type="Pfam" id="PF08281"/>
    </source>
</evidence>
<dbReference type="InterPro" id="IPR039425">
    <property type="entry name" value="RNA_pol_sigma-70-like"/>
</dbReference>
<comment type="similarity">
    <text evidence="1">Belongs to the sigma-70 factor family. ECF subfamily.</text>
</comment>
<dbReference type="InterPro" id="IPR014284">
    <property type="entry name" value="RNA_pol_sigma-70_dom"/>
</dbReference>
<dbReference type="Gene3D" id="1.10.1740.10">
    <property type="match status" value="1"/>
</dbReference>
<dbReference type="EMBL" id="JPRD01000015">
    <property type="protein sequence ID" value="KIF53334.1"/>
    <property type="molecule type" value="Genomic_DNA"/>
</dbReference>
<dbReference type="GO" id="GO:0003677">
    <property type="term" value="F:DNA binding"/>
    <property type="evidence" value="ECO:0007669"/>
    <property type="project" value="UniProtKB-KW"/>
</dbReference>
<dbReference type="InterPro" id="IPR013324">
    <property type="entry name" value="RNA_pol_sigma_r3/r4-like"/>
</dbReference>
<proteinExistence type="inferred from homology"/>
<dbReference type="GO" id="GO:0016987">
    <property type="term" value="F:sigma factor activity"/>
    <property type="evidence" value="ECO:0007669"/>
    <property type="project" value="UniProtKB-KW"/>
</dbReference>
<dbReference type="SUPFAM" id="SSF88659">
    <property type="entry name" value="Sigma3 and sigma4 domains of RNA polymerase sigma factors"/>
    <property type="match status" value="1"/>
</dbReference>
<keyword evidence="5" id="KW-0804">Transcription</keyword>
<dbReference type="Gene3D" id="1.10.10.10">
    <property type="entry name" value="Winged helix-like DNA-binding domain superfamily/Winged helix DNA-binding domain"/>
    <property type="match status" value="1"/>
</dbReference>
<dbReference type="InterPro" id="IPR007627">
    <property type="entry name" value="RNA_pol_sigma70_r2"/>
</dbReference>
<evidence type="ECO:0000256" key="3">
    <source>
        <dbReference type="ARBA" id="ARBA00023082"/>
    </source>
</evidence>
<dbReference type="Pfam" id="PF04542">
    <property type="entry name" value="Sigma70_r2"/>
    <property type="match status" value="1"/>
</dbReference>
<organism evidence="8 9">
    <name type="scientific">Vibrio owensii CAIM 1854 = LMG 25443</name>
    <dbReference type="NCBI Taxonomy" id="1229493"/>
    <lineage>
        <taxon>Bacteria</taxon>
        <taxon>Pseudomonadati</taxon>
        <taxon>Pseudomonadota</taxon>
        <taxon>Gammaproteobacteria</taxon>
        <taxon>Vibrionales</taxon>
        <taxon>Vibrionaceae</taxon>
        <taxon>Vibrio</taxon>
    </lineage>
</organism>
<evidence type="ECO:0000256" key="5">
    <source>
        <dbReference type="ARBA" id="ARBA00023163"/>
    </source>
</evidence>
<dbReference type="InterPro" id="IPR013325">
    <property type="entry name" value="RNA_pol_sigma_r2"/>
</dbReference>
<evidence type="ECO:0000259" key="6">
    <source>
        <dbReference type="Pfam" id="PF04542"/>
    </source>
</evidence>
<dbReference type="GO" id="GO:0006352">
    <property type="term" value="P:DNA-templated transcription initiation"/>
    <property type="evidence" value="ECO:0007669"/>
    <property type="project" value="InterPro"/>
</dbReference>
<dbReference type="Pfam" id="PF08281">
    <property type="entry name" value="Sigma70_r4_2"/>
    <property type="match status" value="1"/>
</dbReference>
<feature type="domain" description="RNA polymerase sigma-70 region 2" evidence="6">
    <location>
        <begin position="30"/>
        <end position="96"/>
    </location>
</feature>
<name>A0A0C1ZB18_9VIBR</name>
<dbReference type="InterPro" id="IPR036388">
    <property type="entry name" value="WH-like_DNA-bd_sf"/>
</dbReference>
<dbReference type="NCBIfam" id="TIGR02937">
    <property type="entry name" value="sigma70-ECF"/>
    <property type="match status" value="1"/>
</dbReference>
<evidence type="ECO:0000256" key="2">
    <source>
        <dbReference type="ARBA" id="ARBA00023015"/>
    </source>
</evidence>
<comment type="caution">
    <text evidence="8">The sequence shown here is derived from an EMBL/GenBank/DDBJ whole genome shotgun (WGS) entry which is preliminary data.</text>
</comment>
<keyword evidence="4" id="KW-0238">DNA-binding</keyword>
<evidence type="ECO:0000256" key="1">
    <source>
        <dbReference type="ARBA" id="ARBA00010641"/>
    </source>
</evidence>
<keyword evidence="3" id="KW-0731">Sigma factor</keyword>
<dbReference type="PATRIC" id="fig|1229493.5.peg.1178"/>
<dbReference type="CDD" id="cd06171">
    <property type="entry name" value="Sigma70_r4"/>
    <property type="match status" value="1"/>
</dbReference>
<dbReference type="AlphaFoldDB" id="A0A0C1ZB18"/>
<evidence type="ECO:0000313" key="9">
    <source>
        <dbReference type="Proteomes" id="UP000031586"/>
    </source>
</evidence>
<protein>
    <submittedName>
        <fullName evidence="8">RNA polymerase subunit sigma-24</fullName>
    </submittedName>
</protein>
<sequence length="188" mass="21991">MSEIPTLSQASDEQLMEQFGKGSESAFTVLYQRHKKPLYRYFVRQLNSSQSSRSEELYQDVWFAVIDKRNEYSPTAKFTTWLYRIAHNKLIDNHRKSMTENAYLMQISAELCADEDDWEQRKKAAINDCMLKLPDLQREAFMLRYESNFTPAQICTIVDAAPEAVKTRLRNALSQLRKCLTFKLGSRL</sequence>
<gene>
    <name evidence="8" type="ORF">H735_10445</name>
</gene>
<evidence type="ECO:0000313" key="8">
    <source>
        <dbReference type="EMBL" id="KIF53334.1"/>
    </source>
</evidence>
<evidence type="ECO:0000256" key="4">
    <source>
        <dbReference type="ARBA" id="ARBA00023125"/>
    </source>
</evidence>
<accession>A0A0C1ZB18</accession>